<dbReference type="PANTHER" id="PTHR45527:SF1">
    <property type="entry name" value="FATTY ACID SYNTHASE"/>
    <property type="match status" value="1"/>
</dbReference>
<dbReference type="GO" id="GO:0016874">
    <property type="term" value="F:ligase activity"/>
    <property type="evidence" value="ECO:0007669"/>
    <property type="project" value="UniProtKB-KW"/>
</dbReference>
<dbReference type="InterPro" id="IPR045851">
    <property type="entry name" value="AMP-bd_C_sf"/>
</dbReference>
<dbReference type="SUPFAM" id="SSF56801">
    <property type="entry name" value="Acetyl-CoA synthetase-like"/>
    <property type="match status" value="1"/>
</dbReference>
<gene>
    <name evidence="5" type="ORF">BCR32DRAFT_212194</name>
</gene>
<dbReference type="GO" id="GO:0031177">
    <property type="term" value="F:phosphopantetheine binding"/>
    <property type="evidence" value="ECO:0007669"/>
    <property type="project" value="TreeGrafter"/>
</dbReference>
<dbReference type="OrthoDB" id="2141940at2759"/>
<dbReference type="Gene3D" id="1.10.1200.10">
    <property type="entry name" value="ACP-like"/>
    <property type="match status" value="1"/>
</dbReference>
<evidence type="ECO:0000313" key="6">
    <source>
        <dbReference type="Proteomes" id="UP000193944"/>
    </source>
</evidence>
<comment type="caution">
    <text evidence="5">The sequence shown here is derived from an EMBL/GenBank/DDBJ whole genome shotgun (WGS) entry which is preliminary data.</text>
</comment>
<dbReference type="AlphaFoldDB" id="A0A1Y1VV57"/>
<evidence type="ECO:0000313" key="5">
    <source>
        <dbReference type="EMBL" id="ORX65073.1"/>
    </source>
</evidence>
<evidence type="ECO:0000256" key="3">
    <source>
        <dbReference type="ARBA" id="ARBA00022598"/>
    </source>
</evidence>
<proteinExistence type="predicted"/>
<organism evidence="5 6">
    <name type="scientific">Anaeromyces robustus</name>
    <dbReference type="NCBI Taxonomy" id="1754192"/>
    <lineage>
        <taxon>Eukaryota</taxon>
        <taxon>Fungi</taxon>
        <taxon>Fungi incertae sedis</taxon>
        <taxon>Chytridiomycota</taxon>
        <taxon>Chytridiomycota incertae sedis</taxon>
        <taxon>Neocallimastigomycetes</taxon>
        <taxon>Neocallimastigales</taxon>
        <taxon>Neocallimastigaceae</taxon>
        <taxon>Anaeromyces</taxon>
    </lineage>
</organism>
<dbReference type="Proteomes" id="UP000193944">
    <property type="component" value="Unassembled WGS sequence"/>
</dbReference>
<dbReference type="Gene3D" id="3.40.50.12780">
    <property type="entry name" value="N-terminal domain of ligase-like"/>
    <property type="match status" value="1"/>
</dbReference>
<dbReference type="InterPro" id="IPR036736">
    <property type="entry name" value="ACP-like_sf"/>
</dbReference>
<dbReference type="InterPro" id="IPR009081">
    <property type="entry name" value="PP-bd_ACP"/>
</dbReference>
<keyword evidence="3" id="KW-0436">Ligase</keyword>
<feature type="domain" description="Carrier" evidence="4">
    <location>
        <begin position="132"/>
        <end position="175"/>
    </location>
</feature>
<dbReference type="GO" id="GO:0043041">
    <property type="term" value="P:amino acid activation for nonribosomal peptide biosynthetic process"/>
    <property type="evidence" value="ECO:0007669"/>
    <property type="project" value="TreeGrafter"/>
</dbReference>
<dbReference type="Gene3D" id="3.30.300.30">
    <property type="match status" value="1"/>
</dbReference>
<name>A0A1Y1VV57_9FUNG</name>
<keyword evidence="6" id="KW-1185">Reference proteome</keyword>
<dbReference type="STRING" id="1754192.A0A1Y1VV57"/>
<keyword evidence="2" id="KW-0597">Phosphoprotein</keyword>
<dbReference type="FunFam" id="3.30.300.30:FF:000010">
    <property type="entry name" value="Enterobactin synthetase component F"/>
    <property type="match status" value="1"/>
</dbReference>
<reference evidence="5 6" key="1">
    <citation type="submission" date="2016-08" db="EMBL/GenBank/DDBJ databases">
        <title>A Parts List for Fungal Cellulosomes Revealed by Comparative Genomics.</title>
        <authorList>
            <consortium name="DOE Joint Genome Institute"/>
            <person name="Haitjema C.H."/>
            <person name="Gilmore S.P."/>
            <person name="Henske J.K."/>
            <person name="Solomon K.V."/>
            <person name="De Groot R."/>
            <person name="Kuo A."/>
            <person name="Mondo S.J."/>
            <person name="Salamov A.A."/>
            <person name="Labutti K."/>
            <person name="Zhao Z."/>
            <person name="Chiniquy J."/>
            <person name="Barry K."/>
            <person name="Brewer H.M."/>
            <person name="Purvine S.O."/>
            <person name="Wright A.T."/>
            <person name="Boxma B."/>
            <person name="Van Alen T."/>
            <person name="Hackstein J.H."/>
            <person name="Baker S.E."/>
            <person name="Grigoriev I.V."/>
            <person name="O'Malley M.A."/>
        </authorList>
    </citation>
    <scope>NUCLEOTIDE SEQUENCE [LARGE SCALE GENOMIC DNA]</scope>
    <source>
        <strain evidence="5 6">S4</strain>
    </source>
</reference>
<evidence type="ECO:0000256" key="2">
    <source>
        <dbReference type="ARBA" id="ARBA00022553"/>
    </source>
</evidence>
<dbReference type="InterPro" id="IPR042099">
    <property type="entry name" value="ANL_N_sf"/>
</dbReference>
<dbReference type="PANTHER" id="PTHR45527">
    <property type="entry name" value="NONRIBOSOMAL PEPTIDE SYNTHETASE"/>
    <property type="match status" value="1"/>
</dbReference>
<accession>A0A1Y1VV57</accession>
<evidence type="ECO:0000259" key="4">
    <source>
        <dbReference type="PROSITE" id="PS50075"/>
    </source>
</evidence>
<dbReference type="PROSITE" id="PS50075">
    <property type="entry name" value="CARRIER"/>
    <property type="match status" value="1"/>
</dbReference>
<evidence type="ECO:0000256" key="1">
    <source>
        <dbReference type="ARBA" id="ARBA00022450"/>
    </source>
</evidence>
<sequence length="175" mass="20140">MFKTGDLGKWSDDGEITFAGRIDFQVKIRGLRIELSEIESTIKEIKDISYVVVIDRIRKDSSEKYLVGYYITPKNITAKDIRNYLENKLPDYMIPQYFVKINSIPFNINGKLDRRALPEPNIDDMLTSEYVAPETTIEKKLCDIYSKVFKIDVKKIGKNLNFFDVGGDSLLAVKV</sequence>
<dbReference type="GO" id="GO:0005737">
    <property type="term" value="C:cytoplasm"/>
    <property type="evidence" value="ECO:0007669"/>
    <property type="project" value="TreeGrafter"/>
</dbReference>
<dbReference type="GO" id="GO:0044550">
    <property type="term" value="P:secondary metabolite biosynthetic process"/>
    <property type="evidence" value="ECO:0007669"/>
    <property type="project" value="TreeGrafter"/>
</dbReference>
<feature type="non-terminal residue" evidence="5">
    <location>
        <position position="175"/>
    </location>
</feature>
<reference evidence="5 6" key="2">
    <citation type="submission" date="2016-08" db="EMBL/GenBank/DDBJ databases">
        <title>Pervasive Adenine N6-methylation of Active Genes in Fungi.</title>
        <authorList>
            <consortium name="DOE Joint Genome Institute"/>
            <person name="Mondo S.J."/>
            <person name="Dannebaum R.O."/>
            <person name="Kuo R.C."/>
            <person name="Labutti K."/>
            <person name="Haridas S."/>
            <person name="Kuo A."/>
            <person name="Salamov A."/>
            <person name="Ahrendt S.R."/>
            <person name="Lipzen A."/>
            <person name="Sullivan W."/>
            <person name="Andreopoulos W.B."/>
            <person name="Clum A."/>
            <person name="Lindquist E."/>
            <person name="Daum C."/>
            <person name="Ramamoorthy G.K."/>
            <person name="Gryganskyi A."/>
            <person name="Culley D."/>
            <person name="Magnuson J.K."/>
            <person name="James T.Y."/>
            <person name="O'Malley M.A."/>
            <person name="Stajich J.E."/>
            <person name="Spatafora J.W."/>
            <person name="Visel A."/>
            <person name="Grigoriev I.V."/>
        </authorList>
    </citation>
    <scope>NUCLEOTIDE SEQUENCE [LARGE SCALE GENOMIC DNA]</scope>
    <source>
        <strain evidence="5 6">S4</strain>
    </source>
</reference>
<dbReference type="Pfam" id="PF00550">
    <property type="entry name" value="PP-binding"/>
    <property type="match status" value="1"/>
</dbReference>
<dbReference type="EMBL" id="MCFG01000480">
    <property type="protein sequence ID" value="ORX65073.1"/>
    <property type="molecule type" value="Genomic_DNA"/>
</dbReference>
<protein>
    <submittedName>
        <fullName evidence="5">Acetyl-CoA synthetase-like protein</fullName>
    </submittedName>
</protein>
<keyword evidence="1" id="KW-0596">Phosphopantetheine</keyword>